<dbReference type="Proteomes" id="UP000465112">
    <property type="component" value="Chromosome 20"/>
</dbReference>
<dbReference type="AlphaFoldDB" id="A0A6A5DR36"/>
<keyword evidence="1" id="KW-0677">Repeat</keyword>
<dbReference type="GO" id="GO:0003779">
    <property type="term" value="F:actin binding"/>
    <property type="evidence" value="ECO:0007669"/>
    <property type="project" value="UniProtKB-KW"/>
</dbReference>
<comment type="caution">
    <text evidence="7">The sequence shown here is derived from an EMBL/GenBank/DDBJ whole genome shotgun (WGS) entry which is preliminary data.</text>
</comment>
<dbReference type="PROSITE" id="PS00020">
    <property type="entry name" value="ACTININ_2"/>
    <property type="match status" value="1"/>
</dbReference>
<dbReference type="InterPro" id="IPR001589">
    <property type="entry name" value="Actinin_actin-bd_CS"/>
</dbReference>
<organism evidence="7 8">
    <name type="scientific">Perca fluviatilis</name>
    <name type="common">European perch</name>
    <dbReference type="NCBI Taxonomy" id="8168"/>
    <lineage>
        <taxon>Eukaryota</taxon>
        <taxon>Metazoa</taxon>
        <taxon>Chordata</taxon>
        <taxon>Craniata</taxon>
        <taxon>Vertebrata</taxon>
        <taxon>Euteleostomi</taxon>
        <taxon>Actinopterygii</taxon>
        <taxon>Neopterygii</taxon>
        <taxon>Teleostei</taxon>
        <taxon>Neoteleostei</taxon>
        <taxon>Acanthomorphata</taxon>
        <taxon>Eupercaria</taxon>
        <taxon>Perciformes</taxon>
        <taxon>Percoidei</taxon>
        <taxon>Percidae</taxon>
        <taxon>Percinae</taxon>
        <taxon>Perca</taxon>
    </lineage>
</organism>
<evidence type="ECO:0000256" key="3">
    <source>
        <dbReference type="PROSITE-ProRule" id="PRU00047"/>
    </source>
</evidence>
<dbReference type="PROSITE" id="PS00019">
    <property type="entry name" value="ACTININ_1"/>
    <property type="match status" value="1"/>
</dbReference>
<dbReference type="GO" id="GO:0003676">
    <property type="term" value="F:nucleic acid binding"/>
    <property type="evidence" value="ECO:0007669"/>
    <property type="project" value="InterPro"/>
</dbReference>
<dbReference type="PROSITE" id="PS50158">
    <property type="entry name" value="ZF_CCHC"/>
    <property type="match status" value="1"/>
</dbReference>
<dbReference type="InterPro" id="IPR001878">
    <property type="entry name" value="Znf_CCHC"/>
</dbReference>
<keyword evidence="3" id="KW-0479">Metal-binding</keyword>
<feature type="domain" description="Calponin-homology (CH)" evidence="5">
    <location>
        <begin position="20"/>
        <end position="125"/>
    </location>
</feature>
<sequence length="440" mass="47830">MEGEEDGAGRVRELQEQRMAVQKKTFTKWMNSVFRKNGEKVELTDVYTELKTGVVLIRLLELISKETLPPPSRRKLRVHCLENNSNAISFLKTKIRVDLIGPENVVDGDRTLILGLLWIIILRFQIGPISLDESLRQQVFMFLDSPTQMLEVSFRVKHGHGSYMVYASSGQLKCFECGEVGHKRFACPHRRQAPTDGEAAAPETPAADKAAEGAGGPGSDDVAPGDGSDVAGAADAGGVAADRGVADAAAGDAVEEGDEGDEGEEDDEGDEGEEGDVEKQSQSEQQQVPVPVESNSECVGAKAQSQSGSTEEVASTSITRDPIGITSAGQGGGLFTSQASCASEDMEYDSESDTGSIGEINLSTDLYSLEEIDRFLNETFKRSVKVTDCFKDTEKFIRSVAVLKRLIGFDLLDKKKRYRLKKHITTLRKETGSSLEPQKE</sequence>
<dbReference type="InterPro" id="IPR036875">
    <property type="entry name" value="Znf_CCHC_sf"/>
</dbReference>
<dbReference type="SUPFAM" id="SSF57756">
    <property type="entry name" value="Retrovirus zinc finger-like domains"/>
    <property type="match status" value="1"/>
</dbReference>
<feature type="region of interest" description="Disordered" evidence="4">
    <location>
        <begin position="191"/>
        <end position="331"/>
    </location>
</feature>
<evidence type="ECO:0000256" key="2">
    <source>
        <dbReference type="ARBA" id="ARBA00023203"/>
    </source>
</evidence>
<evidence type="ECO:0000256" key="4">
    <source>
        <dbReference type="SAM" id="MobiDB-lite"/>
    </source>
</evidence>
<keyword evidence="8" id="KW-1185">Reference proteome</keyword>
<dbReference type="PROSITE" id="PS50021">
    <property type="entry name" value="CH"/>
    <property type="match status" value="1"/>
</dbReference>
<keyword evidence="3" id="KW-0863">Zinc-finger</keyword>
<feature type="domain" description="CCHC-type" evidence="6">
    <location>
        <begin position="173"/>
        <end position="188"/>
    </location>
</feature>
<feature type="compositionally biased region" description="Polar residues" evidence="4">
    <location>
        <begin position="303"/>
        <end position="319"/>
    </location>
</feature>
<evidence type="ECO:0008006" key="9">
    <source>
        <dbReference type="Google" id="ProtNLM"/>
    </source>
</evidence>
<dbReference type="FunFam" id="1.10.418.10:FF:000089">
    <property type="entry name" value="Spectrin beta chain"/>
    <property type="match status" value="1"/>
</dbReference>
<evidence type="ECO:0000256" key="1">
    <source>
        <dbReference type="ARBA" id="ARBA00022737"/>
    </source>
</evidence>
<dbReference type="GO" id="GO:0008270">
    <property type="term" value="F:zinc ion binding"/>
    <property type="evidence" value="ECO:0007669"/>
    <property type="project" value="UniProtKB-KW"/>
</dbReference>
<reference evidence="7 8" key="1">
    <citation type="submission" date="2019-06" db="EMBL/GenBank/DDBJ databases">
        <title>A chromosome-scale genome assembly of the European perch, Perca fluviatilis.</title>
        <authorList>
            <person name="Roques C."/>
            <person name="Zahm M."/>
            <person name="Cabau C."/>
            <person name="Klopp C."/>
            <person name="Bouchez O."/>
            <person name="Donnadieu C."/>
            <person name="Kuhl H."/>
            <person name="Gislard M."/>
            <person name="Guendouz S."/>
            <person name="Journot L."/>
            <person name="Haffray P."/>
            <person name="Bestin A."/>
            <person name="Morvezen R."/>
            <person name="Feron R."/>
            <person name="Wen M."/>
            <person name="Jouanno E."/>
            <person name="Herpin A."/>
            <person name="Schartl M."/>
            <person name="Postlethwait J."/>
            <person name="Schaerlinger B."/>
            <person name="Chardard D."/>
            <person name="Lecocq T."/>
            <person name="Poncet C."/>
            <person name="Jaffrelo L."/>
            <person name="Lampietro C."/>
            <person name="Guiguen Y."/>
        </authorList>
    </citation>
    <scope>NUCLEOTIDE SEQUENCE [LARGE SCALE GENOMIC DNA]</scope>
    <source>
        <tissue evidence="7">Blood</tissue>
    </source>
</reference>
<evidence type="ECO:0000313" key="7">
    <source>
        <dbReference type="EMBL" id="KAF1375247.1"/>
    </source>
</evidence>
<name>A0A6A5DR36_PERFL</name>
<protein>
    <recommendedName>
        <fullName evidence="9">CCHC-type domain-containing protein</fullName>
    </recommendedName>
</protein>
<feature type="compositionally biased region" description="Low complexity" evidence="4">
    <location>
        <begin position="194"/>
        <end position="208"/>
    </location>
</feature>
<dbReference type="SMART" id="SM00033">
    <property type="entry name" value="CH"/>
    <property type="match status" value="1"/>
</dbReference>
<evidence type="ECO:0000259" key="5">
    <source>
        <dbReference type="PROSITE" id="PS50021"/>
    </source>
</evidence>
<dbReference type="EMBL" id="VHII01000020">
    <property type="protein sequence ID" value="KAF1375247.1"/>
    <property type="molecule type" value="Genomic_DNA"/>
</dbReference>
<feature type="compositionally biased region" description="Low complexity" evidence="4">
    <location>
        <begin position="219"/>
        <end position="252"/>
    </location>
</feature>
<dbReference type="Pfam" id="PF00307">
    <property type="entry name" value="CH"/>
    <property type="match status" value="1"/>
</dbReference>
<keyword evidence="3" id="KW-0862">Zinc</keyword>
<proteinExistence type="predicted"/>
<dbReference type="Gene3D" id="1.10.418.10">
    <property type="entry name" value="Calponin-like domain"/>
    <property type="match status" value="1"/>
</dbReference>
<evidence type="ECO:0000313" key="8">
    <source>
        <dbReference type="Proteomes" id="UP000465112"/>
    </source>
</evidence>
<feature type="compositionally biased region" description="Acidic residues" evidence="4">
    <location>
        <begin position="253"/>
        <end position="276"/>
    </location>
</feature>
<keyword evidence="2" id="KW-0009">Actin-binding</keyword>
<dbReference type="SUPFAM" id="SSF47576">
    <property type="entry name" value="Calponin-homology domain, CH-domain"/>
    <property type="match status" value="1"/>
</dbReference>
<evidence type="ECO:0000259" key="6">
    <source>
        <dbReference type="PROSITE" id="PS50158"/>
    </source>
</evidence>
<dbReference type="PANTHER" id="PTHR11915">
    <property type="entry name" value="SPECTRIN/FILAMIN RELATED CYTOSKELETAL PROTEIN"/>
    <property type="match status" value="1"/>
</dbReference>
<gene>
    <name evidence="7" type="ORF">PFLUV_G00237600</name>
</gene>
<dbReference type="CDD" id="cd21247">
    <property type="entry name" value="CH_SPTBN5_rpt1"/>
    <property type="match status" value="1"/>
</dbReference>
<dbReference type="InterPro" id="IPR036872">
    <property type="entry name" value="CH_dom_sf"/>
</dbReference>
<feature type="compositionally biased region" description="Low complexity" evidence="4">
    <location>
        <begin position="280"/>
        <end position="294"/>
    </location>
</feature>
<dbReference type="InterPro" id="IPR001715">
    <property type="entry name" value="CH_dom"/>
</dbReference>
<accession>A0A6A5DR36</accession>